<keyword evidence="2" id="KW-1185">Reference proteome</keyword>
<dbReference type="RefSeq" id="WP_192031056.1">
    <property type="nucleotide sequence ID" value="NZ_JACYTR010000058.1"/>
</dbReference>
<organism evidence="1 2">
    <name type="scientific">Pseudomarimonas arenosa</name>
    <dbReference type="NCBI Taxonomy" id="2774145"/>
    <lineage>
        <taxon>Bacteria</taxon>
        <taxon>Pseudomonadati</taxon>
        <taxon>Pseudomonadota</taxon>
        <taxon>Gammaproteobacteria</taxon>
        <taxon>Lysobacterales</taxon>
        <taxon>Lysobacteraceae</taxon>
        <taxon>Pseudomarimonas</taxon>
    </lineage>
</organism>
<evidence type="ECO:0000313" key="2">
    <source>
        <dbReference type="Proteomes" id="UP000613768"/>
    </source>
</evidence>
<protein>
    <submittedName>
        <fullName evidence="1">Uncharacterized protein</fullName>
    </submittedName>
</protein>
<proteinExistence type="predicted"/>
<evidence type="ECO:0000313" key="1">
    <source>
        <dbReference type="EMBL" id="MBD8527636.1"/>
    </source>
</evidence>
<reference evidence="1 2" key="1">
    <citation type="submission" date="2020-09" db="EMBL/GenBank/DDBJ databases">
        <title>Pseudoxanthomonas sp. CAU 1598 isolated from sand of Yaerae Beach.</title>
        <authorList>
            <person name="Kim W."/>
        </authorList>
    </citation>
    <scope>NUCLEOTIDE SEQUENCE [LARGE SCALE GENOMIC DNA]</scope>
    <source>
        <strain evidence="1 2">CAU 1598</strain>
    </source>
</reference>
<dbReference type="Proteomes" id="UP000613768">
    <property type="component" value="Unassembled WGS sequence"/>
</dbReference>
<dbReference type="AlphaFoldDB" id="A0AAW3ZU82"/>
<comment type="caution">
    <text evidence="1">The sequence shown here is derived from an EMBL/GenBank/DDBJ whole genome shotgun (WGS) entry which is preliminary data.</text>
</comment>
<accession>A0AAW3ZU82</accession>
<gene>
    <name evidence="1" type="ORF">IFO71_17970</name>
</gene>
<name>A0AAW3ZU82_9GAMM</name>
<sequence length="65" mass="7559">MSDLSRLNNEIEQLRQGLWQCYILAGGDPQQYRLQDMSSDDLVPLVIDCVQDLRGFFDAARRDLR</sequence>
<dbReference type="EMBL" id="JACYTR010000058">
    <property type="protein sequence ID" value="MBD8527636.1"/>
    <property type="molecule type" value="Genomic_DNA"/>
</dbReference>